<comment type="caution">
    <text evidence="2">The sequence shown here is derived from an EMBL/GenBank/DDBJ whole genome shotgun (WGS) entry which is preliminary data.</text>
</comment>
<gene>
    <name evidence="2" type="ORF">GCM10022263_33720</name>
</gene>
<dbReference type="RefSeq" id="WP_218233463.1">
    <property type="nucleotide sequence ID" value="NZ_BAABBB010000018.1"/>
</dbReference>
<sequence>METHHELAALVARLGPAVLEDPLDLRAAFDDRAPTGRTTDGQVNLLVDAIRLGVLARVLAQLGDGAQPGRALDAQARRLAELRGGTDVDAARWALAALLFALGRVNEAEVVVRAPAPPLTLVPIPPAATPTVVPDAGTALAAPLLPLQPPDVRDRSGPNWALAVLLALVLAFVAGLGLVAVLVSRGDGDRPAGSRGAAPPPVDDAQVVAAGTVVATSPSTATGTARAPVATIAGRTGGVRVSGLRLEDRVPGKDGPLVAAPRSRLRTFTLADGPCQEEPCRSWSALPLQVVVDGRSVALPAGGPSYAVAVPIGASAELRLDLDGYDQRVSLRDGAATGRNIAVLTRPDTRTTIGADLVLRPTADAPLGPDAVRAVHVGEARLFFFDGSRGLRDPARAYLAVDVTYTTPDDGRARRFELADLHLEAADGTAYPRRDLTPDTPSDDTVFIVPATFESGTLVIEGTRRVTTRTSRGGTGSVLLTLPRTTVRVRMD</sequence>
<reference evidence="3" key="1">
    <citation type="journal article" date="2019" name="Int. J. Syst. Evol. Microbiol.">
        <title>The Global Catalogue of Microorganisms (GCM) 10K type strain sequencing project: providing services to taxonomists for standard genome sequencing and annotation.</title>
        <authorList>
            <consortium name="The Broad Institute Genomics Platform"/>
            <consortium name="The Broad Institute Genome Sequencing Center for Infectious Disease"/>
            <person name="Wu L."/>
            <person name="Ma J."/>
        </authorList>
    </citation>
    <scope>NUCLEOTIDE SEQUENCE [LARGE SCALE GENOMIC DNA]</scope>
    <source>
        <strain evidence="3">JCM 17460</strain>
    </source>
</reference>
<feature type="transmembrane region" description="Helical" evidence="1">
    <location>
        <begin position="160"/>
        <end position="183"/>
    </location>
</feature>
<organism evidence="2 3">
    <name type="scientific">Nocardioides daeguensis</name>
    <dbReference type="NCBI Taxonomy" id="908359"/>
    <lineage>
        <taxon>Bacteria</taxon>
        <taxon>Bacillati</taxon>
        <taxon>Actinomycetota</taxon>
        <taxon>Actinomycetes</taxon>
        <taxon>Propionibacteriales</taxon>
        <taxon>Nocardioidaceae</taxon>
        <taxon>Nocardioides</taxon>
    </lineage>
</organism>
<evidence type="ECO:0000313" key="2">
    <source>
        <dbReference type="EMBL" id="GAA3543855.1"/>
    </source>
</evidence>
<keyword evidence="1" id="KW-0472">Membrane</keyword>
<dbReference type="Proteomes" id="UP001500301">
    <property type="component" value="Unassembled WGS sequence"/>
</dbReference>
<proteinExistence type="predicted"/>
<evidence type="ECO:0000256" key="1">
    <source>
        <dbReference type="SAM" id="Phobius"/>
    </source>
</evidence>
<keyword evidence="3" id="KW-1185">Reference proteome</keyword>
<keyword evidence="1" id="KW-0812">Transmembrane</keyword>
<evidence type="ECO:0000313" key="3">
    <source>
        <dbReference type="Proteomes" id="UP001500301"/>
    </source>
</evidence>
<protein>
    <recommendedName>
        <fullName evidence="4">PEGA domain-containing protein</fullName>
    </recommendedName>
</protein>
<dbReference type="EMBL" id="BAABBB010000018">
    <property type="protein sequence ID" value="GAA3543855.1"/>
    <property type="molecule type" value="Genomic_DNA"/>
</dbReference>
<evidence type="ECO:0008006" key="4">
    <source>
        <dbReference type="Google" id="ProtNLM"/>
    </source>
</evidence>
<keyword evidence="1" id="KW-1133">Transmembrane helix</keyword>
<name>A0ABP6W1J9_9ACTN</name>
<accession>A0ABP6W1J9</accession>